<evidence type="ECO:0000313" key="1">
    <source>
        <dbReference type="EMBL" id="MFD1066344.1"/>
    </source>
</evidence>
<organism evidence="1 2">
    <name type="scientific">Oceanobacillus locisalsi</name>
    <dbReference type="NCBI Taxonomy" id="546107"/>
    <lineage>
        <taxon>Bacteria</taxon>
        <taxon>Bacillati</taxon>
        <taxon>Bacillota</taxon>
        <taxon>Bacilli</taxon>
        <taxon>Bacillales</taxon>
        <taxon>Bacillaceae</taxon>
        <taxon>Oceanobacillus</taxon>
    </lineage>
</organism>
<comment type="caution">
    <text evidence="1">The sequence shown here is derived from an EMBL/GenBank/DDBJ whole genome shotgun (WGS) entry which is preliminary data.</text>
</comment>
<dbReference type="Proteomes" id="UP001597041">
    <property type="component" value="Unassembled WGS sequence"/>
</dbReference>
<reference evidence="2" key="1">
    <citation type="journal article" date="2019" name="Int. J. Syst. Evol. Microbiol.">
        <title>The Global Catalogue of Microorganisms (GCM) 10K type strain sequencing project: providing services to taxonomists for standard genome sequencing and annotation.</title>
        <authorList>
            <consortium name="The Broad Institute Genomics Platform"/>
            <consortium name="The Broad Institute Genome Sequencing Center for Infectious Disease"/>
            <person name="Wu L."/>
            <person name="Ma J."/>
        </authorList>
    </citation>
    <scope>NUCLEOTIDE SEQUENCE [LARGE SCALE GENOMIC DNA]</scope>
    <source>
        <strain evidence="2">CCUG 56608</strain>
    </source>
</reference>
<sequence length="53" mass="6186">MNVLVQTPETTFSMGRVSASPSQSHRDKYIPKYGLRFKRILLLLIKITALYRF</sequence>
<dbReference type="EMBL" id="JBHTKK010000010">
    <property type="protein sequence ID" value="MFD1066344.1"/>
    <property type="molecule type" value="Genomic_DNA"/>
</dbReference>
<evidence type="ECO:0000313" key="2">
    <source>
        <dbReference type="Proteomes" id="UP001597041"/>
    </source>
</evidence>
<protein>
    <submittedName>
        <fullName evidence="1">Uncharacterized protein</fullName>
    </submittedName>
</protein>
<name>A0ABW3NHK3_9BACI</name>
<accession>A0ABW3NHK3</accession>
<dbReference type="RefSeq" id="WP_379591925.1">
    <property type="nucleotide sequence ID" value="NZ_JBHTKK010000010.1"/>
</dbReference>
<gene>
    <name evidence="1" type="ORF">ACFQ19_09945</name>
</gene>
<keyword evidence="2" id="KW-1185">Reference proteome</keyword>
<proteinExistence type="predicted"/>